<feature type="region of interest" description="Disordered" evidence="1">
    <location>
        <begin position="1"/>
        <end position="20"/>
    </location>
</feature>
<dbReference type="Proteomes" id="UP001500253">
    <property type="component" value="Unassembled WGS sequence"/>
</dbReference>
<accession>A0ABN3GFP8</accession>
<protein>
    <submittedName>
        <fullName evidence="2">Uncharacterized protein</fullName>
    </submittedName>
</protein>
<dbReference type="EMBL" id="BAAASD010000018">
    <property type="protein sequence ID" value="GAA2350633.1"/>
    <property type="molecule type" value="Genomic_DNA"/>
</dbReference>
<comment type="caution">
    <text evidence="2">The sequence shown here is derived from an EMBL/GenBank/DDBJ whole genome shotgun (WGS) entry which is preliminary data.</text>
</comment>
<gene>
    <name evidence="2" type="ORF">GCM10010246_43350</name>
</gene>
<proteinExistence type="predicted"/>
<evidence type="ECO:0000313" key="2">
    <source>
        <dbReference type="EMBL" id="GAA2350633.1"/>
    </source>
</evidence>
<evidence type="ECO:0000313" key="3">
    <source>
        <dbReference type="Proteomes" id="UP001500253"/>
    </source>
</evidence>
<name>A0ABN3GFP8_9ACTN</name>
<sequence length="57" mass="5727">MGLAAPRAGEPQRHLGGGAGLFRGLGDPALHGFGQPRGGQLVGGVGIPPPFPECIKR</sequence>
<evidence type="ECO:0000256" key="1">
    <source>
        <dbReference type="SAM" id="MobiDB-lite"/>
    </source>
</evidence>
<keyword evidence="3" id="KW-1185">Reference proteome</keyword>
<organism evidence="2 3">
    <name type="scientific">Streptomyces cuspidosporus</name>
    <dbReference type="NCBI Taxonomy" id="66882"/>
    <lineage>
        <taxon>Bacteria</taxon>
        <taxon>Bacillati</taxon>
        <taxon>Actinomycetota</taxon>
        <taxon>Actinomycetes</taxon>
        <taxon>Kitasatosporales</taxon>
        <taxon>Streptomycetaceae</taxon>
        <taxon>Streptomyces</taxon>
    </lineage>
</organism>
<reference evidence="2 3" key="1">
    <citation type="journal article" date="2019" name="Int. J. Syst. Evol. Microbiol.">
        <title>The Global Catalogue of Microorganisms (GCM) 10K type strain sequencing project: providing services to taxonomists for standard genome sequencing and annotation.</title>
        <authorList>
            <consortium name="The Broad Institute Genomics Platform"/>
            <consortium name="The Broad Institute Genome Sequencing Center for Infectious Disease"/>
            <person name="Wu L."/>
            <person name="Ma J."/>
        </authorList>
    </citation>
    <scope>NUCLEOTIDE SEQUENCE [LARGE SCALE GENOMIC DNA]</scope>
    <source>
        <strain evidence="2 3">JCM 4316</strain>
    </source>
</reference>